<protein>
    <submittedName>
        <fullName evidence="3">DUF676 domain-containing protein</fullName>
    </submittedName>
</protein>
<name>A0AAF3EII9_9BILA</name>
<organism evidence="2 3">
    <name type="scientific">Mesorhabditis belari</name>
    <dbReference type="NCBI Taxonomy" id="2138241"/>
    <lineage>
        <taxon>Eukaryota</taxon>
        <taxon>Metazoa</taxon>
        <taxon>Ecdysozoa</taxon>
        <taxon>Nematoda</taxon>
        <taxon>Chromadorea</taxon>
        <taxon>Rhabditida</taxon>
        <taxon>Rhabditina</taxon>
        <taxon>Rhabditomorpha</taxon>
        <taxon>Rhabditoidea</taxon>
        <taxon>Rhabditidae</taxon>
        <taxon>Mesorhabditinae</taxon>
        <taxon>Mesorhabditis</taxon>
    </lineage>
</organism>
<dbReference type="SUPFAM" id="SSF53474">
    <property type="entry name" value="alpha/beta-Hydrolases"/>
    <property type="match status" value="1"/>
</dbReference>
<dbReference type="WBParaSite" id="MBELARI_LOCUS1377">
    <property type="protein sequence ID" value="MBELARI_LOCUS1377"/>
    <property type="gene ID" value="MBELARI_LOCUS1377"/>
</dbReference>
<accession>A0AAF3EII9</accession>
<dbReference type="Proteomes" id="UP000887575">
    <property type="component" value="Unassembled WGS sequence"/>
</dbReference>
<keyword evidence="2" id="KW-1185">Reference proteome</keyword>
<dbReference type="AlphaFoldDB" id="A0AAF3EII9"/>
<sequence>MRIEVLPIFEVYIGLDKFRNVELHNRGYYQIRLSPKPSTDFSIDFRCESGNEQKLGDSLLPSSVNDGIGISRTIELIFADETLQINDVFILSIQALTRPWIELFSLKVGVELWFADRDRPPANENFTLISRRTLEIDLSVKKAHCIFRPINFEFFAFSSLTLFASSSLVSMLARRKKNPPDPGISLKLQQFHLQTARALLMSINSLERLIAANKDLLKTTIHIAETSVEKELTRLCEGIENSSSPWCQLESDAVRLSARLTAIHSQFVNLFTKNYAFMEKIGRSFEDWRWRRIGELFFFTEHSTTEIGSETLHNSTTITHIHSLVVSSPYFRDFIHPPLYLPNLDAPPQLSPIIFEQRFLPSVSGENSPSSEGPTIIPRLKPKSEASPLIKVARELRSFRLRRKSLSDVKKLAVNGERRGSAGELIVTQQATVHPITSNSSLSNFETIAREENGTSEAPTHSNWEMESILPVLEKRLVLREKLRLTYNYDFCIYSEAANHFRPPPQCHPNRLPDRATLLAQSPHLIVFVHGLEGAMDDLMPYKNFLRISLPAQPMLFLMSRSNELETWADLEQMGANLLDEVTEYAQSMPRAPNRISFITHSLGGIIVRTAIGRSDAEWLREKAHTLLTLNTPHLGLIYAPKVSSFGVAVIQWWKKSRSLEQLAMKDSTSLHDSFLMKLSKNKSLSAFKNVLVVGSSGDVYVPVHSSLLETCKPMHKDSTPLGNAVREMLANIRHDLVTSEKKTRFVRYTVFHKLAGVARAHRITGRAAHTAVVDDDLFIEKLIAVSALKYFK</sequence>
<evidence type="ECO:0000313" key="3">
    <source>
        <dbReference type="WBParaSite" id="MBELARI_LOCUS1377"/>
    </source>
</evidence>
<evidence type="ECO:0000259" key="1">
    <source>
        <dbReference type="Pfam" id="PF05057"/>
    </source>
</evidence>
<dbReference type="Gene3D" id="3.40.50.1820">
    <property type="entry name" value="alpha/beta hydrolase"/>
    <property type="match status" value="1"/>
</dbReference>
<feature type="domain" description="DUF676" evidence="1">
    <location>
        <begin position="523"/>
        <end position="712"/>
    </location>
</feature>
<dbReference type="InterPro" id="IPR029058">
    <property type="entry name" value="AB_hydrolase_fold"/>
</dbReference>
<dbReference type="PANTHER" id="PTHR12482:SF5">
    <property type="entry name" value="DUF676 DOMAIN-CONTAINING PROTEIN"/>
    <property type="match status" value="1"/>
</dbReference>
<dbReference type="InterPro" id="IPR044294">
    <property type="entry name" value="Lipase-like"/>
</dbReference>
<dbReference type="InterPro" id="IPR007751">
    <property type="entry name" value="DUF676_lipase-like"/>
</dbReference>
<dbReference type="PANTHER" id="PTHR12482">
    <property type="entry name" value="LIPASE ROG1-RELATED-RELATED"/>
    <property type="match status" value="1"/>
</dbReference>
<evidence type="ECO:0000313" key="2">
    <source>
        <dbReference type="Proteomes" id="UP000887575"/>
    </source>
</evidence>
<dbReference type="Pfam" id="PF05057">
    <property type="entry name" value="DUF676"/>
    <property type="match status" value="1"/>
</dbReference>
<proteinExistence type="predicted"/>
<reference evidence="3" key="1">
    <citation type="submission" date="2024-02" db="UniProtKB">
        <authorList>
            <consortium name="WormBaseParasite"/>
        </authorList>
    </citation>
    <scope>IDENTIFICATION</scope>
</reference>